<keyword evidence="6" id="KW-0460">Magnesium</keyword>
<evidence type="ECO:0000313" key="9">
    <source>
        <dbReference type="Proteomes" id="UP000032809"/>
    </source>
</evidence>
<protein>
    <recommendedName>
        <fullName evidence="4">Probable 2-phosphosulfolactate phosphatase</fullName>
        <ecNumber evidence="3">3.1.3.71</ecNumber>
    </recommendedName>
</protein>
<dbReference type="InterPro" id="IPR036702">
    <property type="entry name" value="ComB-like_sf"/>
</dbReference>
<comment type="catalytic activity">
    <reaction evidence="7">
        <text>(2R)-O-phospho-3-sulfolactate + H2O = (2R)-3-sulfolactate + phosphate</text>
        <dbReference type="Rhea" id="RHEA:23416"/>
        <dbReference type="ChEBI" id="CHEBI:15377"/>
        <dbReference type="ChEBI" id="CHEBI:15597"/>
        <dbReference type="ChEBI" id="CHEBI:43474"/>
        <dbReference type="ChEBI" id="CHEBI:58738"/>
        <dbReference type="EC" id="3.1.3.71"/>
    </reaction>
</comment>
<dbReference type="SUPFAM" id="SSF142823">
    <property type="entry name" value="ComB-like"/>
    <property type="match status" value="1"/>
</dbReference>
<name>A0A0C7NJX7_DEFTU</name>
<evidence type="ECO:0000256" key="6">
    <source>
        <dbReference type="ARBA" id="ARBA00022842"/>
    </source>
</evidence>
<dbReference type="GO" id="GO:0050545">
    <property type="term" value="F:sulfopyruvate decarboxylase activity"/>
    <property type="evidence" value="ECO:0007669"/>
    <property type="project" value="TreeGrafter"/>
</dbReference>
<dbReference type="Gene3D" id="3.90.1560.10">
    <property type="entry name" value="ComB-like"/>
    <property type="match status" value="1"/>
</dbReference>
<keyword evidence="9" id="KW-1185">Reference proteome</keyword>
<evidence type="ECO:0000256" key="4">
    <source>
        <dbReference type="ARBA" id="ARBA00021948"/>
    </source>
</evidence>
<gene>
    <name evidence="8" type="ORF">DTL3_0932</name>
</gene>
<sequence>MVLEKVETAKELGTIGGYILAGEREALKIEGFDYGNSPVDFIKNSNQLRKKSVILTTTNGAKAIQKANKHGDVIALSLLNLNSVVDFVIKKEYKDIGIICSGTDENVSLEDCFAAGIFVKKFISEYSEQVEINDGAKIALKLASAKKNEIKNSTHATRLKKLGFKEDLDFCFEINMFDIVPFAKKGSLVFKKAYLTEL</sequence>
<dbReference type="STRING" id="1006576.DTL3_0932"/>
<evidence type="ECO:0000256" key="7">
    <source>
        <dbReference type="ARBA" id="ARBA00033711"/>
    </source>
</evidence>
<reference evidence="9" key="1">
    <citation type="submission" date="2014-11" db="EMBL/GenBank/DDBJ databases">
        <authorList>
            <person name="Wibberg D."/>
        </authorList>
    </citation>
    <scope>NUCLEOTIDE SEQUENCE [LARGE SCALE GENOMIC DNA]</scope>
    <source>
        <strain evidence="9">L3</strain>
    </source>
</reference>
<dbReference type="Proteomes" id="UP000032809">
    <property type="component" value="Chromosome I"/>
</dbReference>
<evidence type="ECO:0000256" key="5">
    <source>
        <dbReference type="ARBA" id="ARBA00022801"/>
    </source>
</evidence>
<dbReference type="GO" id="GO:0050532">
    <property type="term" value="F:2-phosphosulfolactate phosphatase activity"/>
    <property type="evidence" value="ECO:0007669"/>
    <property type="project" value="UniProtKB-EC"/>
</dbReference>
<evidence type="ECO:0000256" key="1">
    <source>
        <dbReference type="ARBA" id="ARBA00001946"/>
    </source>
</evidence>
<dbReference type="PANTHER" id="PTHR37311:SF1">
    <property type="entry name" value="2-PHOSPHOSULFOLACTATE PHOSPHATASE-RELATED"/>
    <property type="match status" value="1"/>
</dbReference>
<keyword evidence="5 8" id="KW-0378">Hydrolase</keyword>
<dbReference type="AlphaFoldDB" id="A0A0C7NJX7"/>
<dbReference type="EMBL" id="LN824141">
    <property type="protein sequence ID" value="CEP78236.1"/>
    <property type="molecule type" value="Genomic_DNA"/>
</dbReference>
<comment type="cofactor">
    <cofactor evidence="1">
        <name>Mg(2+)</name>
        <dbReference type="ChEBI" id="CHEBI:18420"/>
    </cofactor>
</comment>
<comment type="similarity">
    <text evidence="2">Belongs to the ComB family.</text>
</comment>
<dbReference type="GO" id="GO:0000287">
    <property type="term" value="F:magnesium ion binding"/>
    <property type="evidence" value="ECO:0007669"/>
    <property type="project" value="InterPro"/>
</dbReference>
<evidence type="ECO:0000256" key="3">
    <source>
        <dbReference type="ARBA" id="ARBA00012953"/>
    </source>
</evidence>
<dbReference type="Pfam" id="PF04029">
    <property type="entry name" value="2-ph_phosp"/>
    <property type="match status" value="1"/>
</dbReference>
<dbReference type="InterPro" id="IPR005238">
    <property type="entry name" value="ComB-like"/>
</dbReference>
<dbReference type="EC" id="3.1.3.71" evidence="3"/>
<evidence type="ECO:0000313" key="8">
    <source>
        <dbReference type="EMBL" id="CEP78236.1"/>
    </source>
</evidence>
<dbReference type="PANTHER" id="PTHR37311">
    <property type="entry name" value="2-PHOSPHOSULFOLACTATE PHOSPHATASE-RELATED"/>
    <property type="match status" value="1"/>
</dbReference>
<evidence type="ECO:0000256" key="2">
    <source>
        <dbReference type="ARBA" id="ARBA00009997"/>
    </source>
</evidence>
<accession>A0A0C7NJX7</accession>
<dbReference type="HOGENOM" id="CLU_070028_0_1_0"/>
<organism evidence="8 9">
    <name type="scientific">Defluviitoga tunisiensis</name>
    <dbReference type="NCBI Taxonomy" id="1006576"/>
    <lineage>
        <taxon>Bacteria</taxon>
        <taxon>Thermotogati</taxon>
        <taxon>Thermotogota</taxon>
        <taxon>Thermotogae</taxon>
        <taxon>Petrotogales</taxon>
        <taxon>Petrotogaceae</taxon>
        <taxon>Defluviitoga</taxon>
    </lineage>
</organism>
<dbReference type="KEGG" id="dtn:DTL3_0932"/>
<proteinExistence type="inferred from homology"/>